<evidence type="ECO:0000313" key="2">
    <source>
        <dbReference type="EMBL" id="KAK9133962.1"/>
    </source>
</evidence>
<name>A0AAP0JHG0_9MAGN</name>
<accession>A0AAP0JHG0</accession>
<keyword evidence="3" id="KW-1185">Reference proteome</keyword>
<comment type="caution">
    <text evidence="2">The sequence shown here is derived from an EMBL/GenBank/DDBJ whole genome shotgun (WGS) entry which is preliminary data.</text>
</comment>
<feature type="compositionally biased region" description="Basic residues" evidence="1">
    <location>
        <begin position="53"/>
        <end position="62"/>
    </location>
</feature>
<gene>
    <name evidence="2" type="ORF">Scep_013490</name>
</gene>
<protein>
    <submittedName>
        <fullName evidence="2">Uncharacterized protein</fullName>
    </submittedName>
</protein>
<evidence type="ECO:0000256" key="1">
    <source>
        <dbReference type="SAM" id="MobiDB-lite"/>
    </source>
</evidence>
<proteinExistence type="predicted"/>
<dbReference type="AlphaFoldDB" id="A0AAP0JHG0"/>
<feature type="region of interest" description="Disordered" evidence="1">
    <location>
        <begin position="25"/>
        <end position="79"/>
    </location>
</feature>
<evidence type="ECO:0000313" key="3">
    <source>
        <dbReference type="Proteomes" id="UP001419268"/>
    </source>
</evidence>
<feature type="compositionally biased region" description="Basic and acidic residues" evidence="1">
    <location>
        <begin position="63"/>
        <end position="79"/>
    </location>
</feature>
<dbReference type="EMBL" id="JBBNAG010000005">
    <property type="protein sequence ID" value="KAK9133962.1"/>
    <property type="molecule type" value="Genomic_DNA"/>
</dbReference>
<dbReference type="Proteomes" id="UP001419268">
    <property type="component" value="Unassembled WGS sequence"/>
</dbReference>
<sequence length="79" mass="9305">MQWGTKSRNGQRHISMKRNILKGIQARNGCSSGKTFWPETDGVRIEPPMFKKMPGRPKKNRRKDKDEPRKVKDNKLLRE</sequence>
<reference evidence="2 3" key="1">
    <citation type="submission" date="2024-01" db="EMBL/GenBank/DDBJ databases">
        <title>Genome assemblies of Stephania.</title>
        <authorList>
            <person name="Yang L."/>
        </authorList>
    </citation>
    <scope>NUCLEOTIDE SEQUENCE [LARGE SCALE GENOMIC DNA]</scope>
    <source>
        <strain evidence="2">JXDWG</strain>
        <tissue evidence="2">Leaf</tissue>
    </source>
</reference>
<organism evidence="2 3">
    <name type="scientific">Stephania cephalantha</name>
    <dbReference type="NCBI Taxonomy" id="152367"/>
    <lineage>
        <taxon>Eukaryota</taxon>
        <taxon>Viridiplantae</taxon>
        <taxon>Streptophyta</taxon>
        <taxon>Embryophyta</taxon>
        <taxon>Tracheophyta</taxon>
        <taxon>Spermatophyta</taxon>
        <taxon>Magnoliopsida</taxon>
        <taxon>Ranunculales</taxon>
        <taxon>Menispermaceae</taxon>
        <taxon>Menispermoideae</taxon>
        <taxon>Cissampelideae</taxon>
        <taxon>Stephania</taxon>
    </lineage>
</organism>